<comment type="caution">
    <text evidence="2">The sequence shown here is derived from an EMBL/GenBank/DDBJ whole genome shotgun (WGS) entry which is preliminary data.</text>
</comment>
<dbReference type="PANTHER" id="PTHR12526">
    <property type="entry name" value="GLYCOSYLTRANSFERASE"/>
    <property type="match status" value="1"/>
</dbReference>
<accession>A0A0F6ACP5</accession>
<protein>
    <recommendedName>
        <fullName evidence="1">Glycosyltransferase subfamily 4-like N-terminal domain-containing protein</fullName>
    </recommendedName>
</protein>
<dbReference type="Gene3D" id="3.40.50.2000">
    <property type="entry name" value="Glycogen Phosphorylase B"/>
    <property type="match status" value="2"/>
</dbReference>
<proteinExistence type="predicted"/>
<gene>
    <name evidence="2" type="ORF">N479_11280</name>
</gene>
<dbReference type="PATRIC" id="fig|1129367.4.peg.2044"/>
<name>A0A0F6ACP5_9GAMM</name>
<reference evidence="2 3" key="1">
    <citation type="journal article" date="2015" name="BMC Genomics">
        <title>Genome mining reveals unlocked bioactive potential of marine Gram-negative bacteria.</title>
        <authorList>
            <person name="Machado H."/>
            <person name="Sonnenschein E.C."/>
            <person name="Melchiorsen J."/>
            <person name="Gram L."/>
        </authorList>
    </citation>
    <scope>NUCLEOTIDE SEQUENCE [LARGE SCALE GENOMIC DNA]</scope>
    <source>
        <strain evidence="2 3">S4054</strain>
    </source>
</reference>
<dbReference type="Proteomes" id="UP000033434">
    <property type="component" value="Unassembled WGS sequence"/>
</dbReference>
<dbReference type="SUPFAM" id="SSF53756">
    <property type="entry name" value="UDP-Glycosyltransferase/glycogen phosphorylase"/>
    <property type="match status" value="1"/>
</dbReference>
<dbReference type="Pfam" id="PF13692">
    <property type="entry name" value="Glyco_trans_1_4"/>
    <property type="match status" value="1"/>
</dbReference>
<dbReference type="AlphaFoldDB" id="A0A0F6ACP5"/>
<dbReference type="RefSeq" id="WP_046355721.1">
    <property type="nucleotide sequence ID" value="NZ_AUXW01000139.1"/>
</dbReference>
<dbReference type="EMBL" id="AUXW01000139">
    <property type="protein sequence ID" value="KKE83987.1"/>
    <property type="molecule type" value="Genomic_DNA"/>
</dbReference>
<evidence type="ECO:0000259" key="1">
    <source>
        <dbReference type="Pfam" id="PF13439"/>
    </source>
</evidence>
<dbReference type="InterPro" id="IPR028098">
    <property type="entry name" value="Glyco_trans_4-like_N"/>
</dbReference>
<dbReference type="GO" id="GO:0016757">
    <property type="term" value="F:glycosyltransferase activity"/>
    <property type="evidence" value="ECO:0007669"/>
    <property type="project" value="UniProtKB-ARBA"/>
</dbReference>
<organism evidence="2 3">
    <name type="scientific">Pseudoalteromonas luteoviolacea S4054</name>
    <dbReference type="NCBI Taxonomy" id="1129367"/>
    <lineage>
        <taxon>Bacteria</taxon>
        <taxon>Pseudomonadati</taxon>
        <taxon>Pseudomonadota</taxon>
        <taxon>Gammaproteobacteria</taxon>
        <taxon>Alteromonadales</taxon>
        <taxon>Pseudoalteromonadaceae</taxon>
        <taxon>Pseudoalteromonas</taxon>
    </lineage>
</organism>
<dbReference type="Pfam" id="PF13439">
    <property type="entry name" value="Glyco_transf_4"/>
    <property type="match status" value="1"/>
</dbReference>
<evidence type="ECO:0000313" key="2">
    <source>
        <dbReference type="EMBL" id="KKE83987.1"/>
    </source>
</evidence>
<evidence type="ECO:0000313" key="3">
    <source>
        <dbReference type="Proteomes" id="UP000033434"/>
    </source>
</evidence>
<sequence>MKKVLFYSDTPTYGGHEQMFLNFITSQDFNDCEFFLLHSMHNHKLSEKVAVHSRSFKKVFTFRHMSKSFNGIRNFFSFKAKQEIVEVIEETKPDVIVLIQGMIELSSLPVILNRGCKVVSYIPQVLPLSQTGAKLGALRDFLNKYYYSSLDKVITISPDNASVCRERWGVADDKLAIVNNGIDVEHQTVKHEEHSKFRFLCLGRFDLHCKRQDLLITTFISRFKGCSNTELHIVGTGDEQSTELLKSLAAEADNVFISPWVEDSLSLIDNFDALVINSAFEGVPLVALEAMSKGVPVISTDLPYCTMFQDLEEFHIVSRENMLEDALQHLASHGKRKSPLLKQRIIDDFSLKSNSLKFVQEILG</sequence>
<feature type="domain" description="Glycosyltransferase subfamily 4-like N-terminal" evidence="1">
    <location>
        <begin position="14"/>
        <end position="185"/>
    </location>
</feature>